<keyword evidence="13 18" id="KW-0067">ATP-binding</keyword>
<keyword evidence="16" id="KW-0675">Receptor</keyword>
<comment type="similarity">
    <text evidence="3">In the C-terminal section; belongs to the protein kinase superfamily. Ser/Thr protein kinase family.</text>
</comment>
<evidence type="ECO:0000256" key="20">
    <source>
        <dbReference type="SAM" id="Phobius"/>
    </source>
</evidence>
<evidence type="ECO:0000256" key="7">
    <source>
        <dbReference type="ARBA" id="ARBA00022679"/>
    </source>
</evidence>
<evidence type="ECO:0000256" key="9">
    <source>
        <dbReference type="ARBA" id="ARBA00022729"/>
    </source>
</evidence>
<evidence type="ECO:0000259" key="21">
    <source>
        <dbReference type="PROSITE" id="PS50011"/>
    </source>
</evidence>
<keyword evidence="6" id="KW-0723">Serine/threonine-protein kinase</keyword>
<dbReference type="InterPro" id="IPR019825">
    <property type="entry name" value="Lectin_legB_Mn/Ca_BS"/>
</dbReference>
<dbReference type="PROSITE" id="PS00107">
    <property type="entry name" value="PROTEIN_KINASE_ATP"/>
    <property type="match status" value="1"/>
</dbReference>
<feature type="compositionally biased region" description="Basic and acidic residues" evidence="19">
    <location>
        <begin position="618"/>
        <end position="680"/>
    </location>
</feature>
<feature type="compositionally biased region" description="Basic and acidic residues" evidence="19">
    <location>
        <begin position="559"/>
        <end position="573"/>
    </location>
</feature>
<dbReference type="FunFam" id="1.10.510.10:FF:000342">
    <property type="entry name" value="L-type lectin-domain containing receptor kinase VIII.1"/>
    <property type="match status" value="1"/>
</dbReference>
<gene>
    <name evidence="22" type="ORF">Ddye_027954</name>
</gene>
<feature type="region of interest" description="Disordered" evidence="19">
    <location>
        <begin position="541"/>
        <end position="573"/>
    </location>
</feature>
<evidence type="ECO:0000256" key="14">
    <source>
        <dbReference type="ARBA" id="ARBA00022989"/>
    </source>
</evidence>
<dbReference type="GO" id="GO:0002229">
    <property type="term" value="P:defense response to oomycetes"/>
    <property type="evidence" value="ECO:0007669"/>
    <property type="project" value="UniProtKB-ARBA"/>
</dbReference>
<keyword evidence="11 18" id="KW-0547">Nucleotide-binding</keyword>
<evidence type="ECO:0000256" key="12">
    <source>
        <dbReference type="ARBA" id="ARBA00022777"/>
    </source>
</evidence>
<dbReference type="InterPro" id="IPR013320">
    <property type="entry name" value="ConA-like_dom_sf"/>
</dbReference>
<feature type="binding site" evidence="18">
    <location>
        <position position="1204"/>
    </location>
    <ligand>
        <name>ATP</name>
        <dbReference type="ChEBI" id="CHEBI:30616"/>
    </ligand>
</feature>
<dbReference type="EC" id="2.7.11.1" evidence="4"/>
<reference evidence="22" key="1">
    <citation type="journal article" date="2023" name="Plant J.">
        <title>Genome sequences and population genomics provide insights into the demographic history, inbreeding, and mutation load of two 'living fossil' tree species of Dipteronia.</title>
        <authorList>
            <person name="Feng Y."/>
            <person name="Comes H.P."/>
            <person name="Chen J."/>
            <person name="Zhu S."/>
            <person name="Lu R."/>
            <person name="Zhang X."/>
            <person name="Li P."/>
            <person name="Qiu J."/>
            <person name="Olsen K.M."/>
            <person name="Qiu Y."/>
        </authorList>
    </citation>
    <scope>NUCLEOTIDE SEQUENCE</scope>
    <source>
        <strain evidence="22">KIB01</strain>
    </source>
</reference>
<dbReference type="PROSITE" id="PS00307">
    <property type="entry name" value="LECTIN_LEGUME_BETA"/>
    <property type="match status" value="1"/>
</dbReference>
<protein>
    <recommendedName>
        <fullName evidence="4">non-specific serine/threonine protein kinase</fullName>
        <ecNumber evidence="4">2.7.11.1</ecNumber>
    </recommendedName>
</protein>
<keyword evidence="8 20" id="KW-0812">Transmembrane</keyword>
<evidence type="ECO:0000256" key="13">
    <source>
        <dbReference type="ARBA" id="ARBA00022840"/>
    </source>
</evidence>
<evidence type="ECO:0000256" key="2">
    <source>
        <dbReference type="ARBA" id="ARBA00008536"/>
    </source>
</evidence>
<dbReference type="Gene3D" id="2.60.120.200">
    <property type="match status" value="1"/>
</dbReference>
<keyword evidence="14 20" id="KW-1133">Transmembrane helix</keyword>
<comment type="caution">
    <text evidence="22">The sequence shown here is derived from an EMBL/GenBank/DDBJ whole genome shotgun (WGS) entry which is preliminary data.</text>
</comment>
<dbReference type="PANTHER" id="PTHR27007">
    <property type="match status" value="1"/>
</dbReference>
<feature type="compositionally biased region" description="Basic and acidic residues" evidence="19">
    <location>
        <begin position="692"/>
        <end position="736"/>
    </location>
</feature>
<dbReference type="CDD" id="cd14066">
    <property type="entry name" value="STKc_IRAK"/>
    <property type="match status" value="1"/>
</dbReference>
<evidence type="ECO:0000256" key="18">
    <source>
        <dbReference type="PROSITE-ProRule" id="PRU10141"/>
    </source>
</evidence>
<dbReference type="PROSITE" id="PS50011">
    <property type="entry name" value="PROTEIN_KINASE_DOM"/>
    <property type="match status" value="1"/>
</dbReference>
<dbReference type="InterPro" id="IPR000719">
    <property type="entry name" value="Prot_kinase_dom"/>
</dbReference>
<accession>A0AAD9TR11</accession>
<keyword evidence="17" id="KW-0325">Glycoprotein</keyword>
<dbReference type="InterPro" id="IPR017441">
    <property type="entry name" value="Protein_kinase_ATP_BS"/>
</dbReference>
<sequence length="1483" mass="165730">MDHVEQPMTEGSKSSSVRISHLVLEHVDELETVKPVDIYCESSMVEDAKVDDLHSRENGSNLYSDRITRSGSSKVSPVMIISQVDEMNHVEQPMTGGSKSSPVGISSPLQEHVDELELLKPVDICYGNCVVEEAKVGDLQSREEGCSLPQLKRRRIGSQLNDSLSASPNLRGELSLEERHRSACTPFTFSYEEPEMPLIPSLVHQVTGDSKVCTDVEAGVVDPTSLYLEERTARDLQERKSCLEENFKISYCSLDSPNRQSKELICTDQAIPEFEGFIMQTDSEQSHEAGEDISFKLNLPKNSIERASLLEQLCKSACMHTPLSQFSSTFKFHGEPNLYKSVPNGLLECIDMKSNLDVNDDVFKQFNSCYSYFNKGVNQEMSHSDCLPLSNAQSAWDIKKPFTSPVGKLWDRNTSNPGSSGKRGSLNPELFCISEENECTEEVVDVVQEDLVKEMMPTSVKREPLADVTENPNLPASASEAEIFAARNSLESVNTEYSFSGTCNVVTQKLGHHNSSKRGQTNKAKVSKSISIEKYGMNRMSESVQGRFSKPQVSGKPGLRKEGPSLGEREAKRNNIVSNVSSFVPLVKQKQAAAIATGKKHNPVKALEAAELAKRLAQEKENKRNMEKEARKAERARMEQENLKQIELQKKIKEEESKKKEADMAARKRQREEEKKDKEPKRKRGMEPWKQQQRENREKLHTKKEKELKCQPLDERPRDMKASRNGAGKDNKKETEMGSENLGKLSKTEPKTTMVSTSDSIKASIVLEATTEYGDNSKVKSNLEKATVDNIFTNTYQEESYDISPYKESDDEDEDDDNDIPNSKFIPSWASFFFLFKFSVVVFADNNNNVSFNFPSFTLRNVTLLGDSYLRNGVIGLTRELGVPSSSSGTVVYNNPVQFFDQETNTTASFSTRFSFSINNVNPSSFGDGLAFFMSPDNQILGSPGGYLGLVNSSQLTKNRFVAVEFDTRMDSHFDDPDENHVGLDIDSLNSIKTADPISQGIDLKSGNLITTWIDYKNDLRVLKVFMSYTTFKPEKPVLTVDLDLSEYLKEVMYVGFSASTEGSTELHLIEDWSFRSFGFLPVRSRLHPHNVSDSSVTTVPDLPMANSTNKHHHKVGLGFGIAGPAFFCVVLAVFGYISVKKWKGMRIGKGMKTELVTGPREFSYKDLHQATKGFHSSRILGRGAFGNVYKAFFVSSGSIAAVKRSKHSHEGKTEFLAELSIIACLRHKNLVQLLGWCSEKGELLLVYEFMPNGSLDKVLYQESNHGVLLGWSHRINIVVGLASALTYLHQECEQQVIHRDIKASNIMLDGNFNARLGDFGLARLMDHDKSPVSTLTAGTMGYLAPEYLQYGKATEKTDVFSYGVVVLEVACGRRPIEREINGQKMVNLVDWVWGLYAEGRIIEAADKKLNGEFEEEEMKKLLLLGLSCANPDSSERPSMRRVLQLLNGEAEPAFVPKMKPSLTFSSMSLNIEDIVSDDSDEG</sequence>
<keyword evidence="23" id="KW-1185">Reference proteome</keyword>
<evidence type="ECO:0000256" key="15">
    <source>
        <dbReference type="ARBA" id="ARBA00023136"/>
    </source>
</evidence>
<dbReference type="CDD" id="cd06899">
    <property type="entry name" value="lectin_legume_LecRK_Arcelin_ConA"/>
    <property type="match status" value="1"/>
</dbReference>
<evidence type="ECO:0000256" key="11">
    <source>
        <dbReference type="ARBA" id="ARBA00022741"/>
    </source>
</evidence>
<feature type="transmembrane region" description="Helical" evidence="20">
    <location>
        <begin position="1116"/>
        <end position="1140"/>
    </location>
</feature>
<evidence type="ECO:0000256" key="19">
    <source>
        <dbReference type="SAM" id="MobiDB-lite"/>
    </source>
</evidence>
<feature type="domain" description="Protein kinase" evidence="21">
    <location>
        <begin position="1175"/>
        <end position="1455"/>
    </location>
</feature>
<dbReference type="InterPro" id="IPR011009">
    <property type="entry name" value="Kinase-like_dom_sf"/>
</dbReference>
<dbReference type="SMART" id="SM00220">
    <property type="entry name" value="S_TKc"/>
    <property type="match status" value="1"/>
</dbReference>
<dbReference type="GO" id="GO:0005524">
    <property type="term" value="F:ATP binding"/>
    <property type="evidence" value="ECO:0007669"/>
    <property type="project" value="UniProtKB-UniRule"/>
</dbReference>
<dbReference type="InterPro" id="IPR001220">
    <property type="entry name" value="Legume_lectin_dom"/>
</dbReference>
<dbReference type="Proteomes" id="UP001280121">
    <property type="component" value="Unassembled WGS sequence"/>
</dbReference>
<dbReference type="Pfam" id="PF00139">
    <property type="entry name" value="Lectin_legB"/>
    <property type="match status" value="1"/>
</dbReference>
<dbReference type="GO" id="GO:0005886">
    <property type="term" value="C:plasma membrane"/>
    <property type="evidence" value="ECO:0007669"/>
    <property type="project" value="UniProtKB-SubCell"/>
</dbReference>
<dbReference type="FunFam" id="3.30.200.20:FF:000372">
    <property type="entry name" value="L-type lectin-domain containing receptor kinase VIII.1"/>
    <property type="match status" value="1"/>
</dbReference>
<evidence type="ECO:0000256" key="5">
    <source>
        <dbReference type="ARBA" id="ARBA00022475"/>
    </source>
</evidence>
<evidence type="ECO:0000256" key="6">
    <source>
        <dbReference type="ARBA" id="ARBA00022527"/>
    </source>
</evidence>
<evidence type="ECO:0000313" key="23">
    <source>
        <dbReference type="Proteomes" id="UP001280121"/>
    </source>
</evidence>
<keyword evidence="10" id="KW-0430">Lectin</keyword>
<keyword evidence="7" id="KW-0808">Transferase</keyword>
<dbReference type="EMBL" id="JANJYI010000008">
    <property type="protein sequence ID" value="KAK2640159.1"/>
    <property type="molecule type" value="Genomic_DNA"/>
</dbReference>
<evidence type="ECO:0000256" key="8">
    <source>
        <dbReference type="ARBA" id="ARBA00022692"/>
    </source>
</evidence>
<evidence type="ECO:0000256" key="1">
    <source>
        <dbReference type="ARBA" id="ARBA00004251"/>
    </source>
</evidence>
<evidence type="ECO:0000256" key="16">
    <source>
        <dbReference type="ARBA" id="ARBA00023170"/>
    </source>
</evidence>
<evidence type="ECO:0000313" key="22">
    <source>
        <dbReference type="EMBL" id="KAK2640159.1"/>
    </source>
</evidence>
<dbReference type="GO" id="GO:0030246">
    <property type="term" value="F:carbohydrate binding"/>
    <property type="evidence" value="ECO:0007669"/>
    <property type="project" value="UniProtKB-KW"/>
</dbReference>
<keyword evidence="5" id="KW-1003">Cell membrane</keyword>
<dbReference type="SUPFAM" id="SSF56112">
    <property type="entry name" value="Protein kinase-like (PK-like)"/>
    <property type="match status" value="1"/>
</dbReference>
<dbReference type="PROSITE" id="PS00108">
    <property type="entry name" value="PROTEIN_KINASE_ST"/>
    <property type="match status" value="1"/>
</dbReference>
<evidence type="ECO:0000256" key="10">
    <source>
        <dbReference type="ARBA" id="ARBA00022734"/>
    </source>
</evidence>
<proteinExistence type="inferred from homology"/>
<dbReference type="InterPro" id="IPR008271">
    <property type="entry name" value="Ser/Thr_kinase_AS"/>
</dbReference>
<name>A0AAD9TR11_9ROSI</name>
<dbReference type="GO" id="GO:0004674">
    <property type="term" value="F:protein serine/threonine kinase activity"/>
    <property type="evidence" value="ECO:0007669"/>
    <property type="project" value="UniProtKB-KW"/>
</dbReference>
<organism evidence="22 23">
    <name type="scientific">Dipteronia dyeriana</name>
    <dbReference type="NCBI Taxonomy" id="168575"/>
    <lineage>
        <taxon>Eukaryota</taxon>
        <taxon>Viridiplantae</taxon>
        <taxon>Streptophyta</taxon>
        <taxon>Embryophyta</taxon>
        <taxon>Tracheophyta</taxon>
        <taxon>Spermatophyta</taxon>
        <taxon>Magnoliopsida</taxon>
        <taxon>eudicotyledons</taxon>
        <taxon>Gunneridae</taxon>
        <taxon>Pentapetalae</taxon>
        <taxon>rosids</taxon>
        <taxon>malvids</taxon>
        <taxon>Sapindales</taxon>
        <taxon>Sapindaceae</taxon>
        <taxon>Hippocastanoideae</taxon>
        <taxon>Acereae</taxon>
        <taxon>Dipteronia</taxon>
    </lineage>
</organism>
<keyword evidence="12" id="KW-0418">Kinase</keyword>
<dbReference type="InterPro" id="IPR050528">
    <property type="entry name" value="L-type_Lectin-RKs"/>
</dbReference>
<evidence type="ECO:0000256" key="17">
    <source>
        <dbReference type="ARBA" id="ARBA00023180"/>
    </source>
</evidence>
<feature type="region of interest" description="Disordered" evidence="19">
    <location>
        <begin position="618"/>
        <end position="755"/>
    </location>
</feature>
<dbReference type="FunFam" id="2.60.120.200:FF:000141">
    <property type="entry name" value="L-type lectin-domain containing receptor kinase VIII.1"/>
    <property type="match status" value="1"/>
</dbReference>
<comment type="subcellular location">
    <subcellularLocation>
        <location evidence="1">Cell membrane</location>
        <topology evidence="1">Single-pass type I membrane protein</topology>
    </subcellularLocation>
</comment>
<evidence type="ECO:0000256" key="3">
    <source>
        <dbReference type="ARBA" id="ARBA00010217"/>
    </source>
</evidence>
<dbReference type="Gene3D" id="3.30.200.20">
    <property type="entry name" value="Phosphorylase Kinase, domain 1"/>
    <property type="match status" value="1"/>
</dbReference>
<keyword evidence="15 20" id="KW-0472">Membrane</keyword>
<comment type="similarity">
    <text evidence="2">In the N-terminal section; belongs to the leguminous lectin family.</text>
</comment>
<dbReference type="Pfam" id="PF00069">
    <property type="entry name" value="Pkinase"/>
    <property type="match status" value="1"/>
</dbReference>
<evidence type="ECO:0000256" key="4">
    <source>
        <dbReference type="ARBA" id="ARBA00012513"/>
    </source>
</evidence>
<dbReference type="Gene3D" id="1.10.510.10">
    <property type="entry name" value="Transferase(Phosphotransferase) domain 1"/>
    <property type="match status" value="1"/>
</dbReference>
<dbReference type="SUPFAM" id="SSF49899">
    <property type="entry name" value="Concanavalin A-like lectins/glucanases"/>
    <property type="match status" value="1"/>
</dbReference>
<keyword evidence="9" id="KW-0732">Signal</keyword>